<reference evidence="1 2" key="1">
    <citation type="journal article" date="2012" name="J. Bacteriol.">
        <title>Genome sequence of proteorhodopsin-containing sea ice bacterium Glaciecola punicea ACAM 611T.</title>
        <authorList>
            <person name="Qin Q.-L."/>
            <person name="Xie B.-B."/>
            <person name="Shu Y.-L."/>
            <person name="Rong J.-C."/>
            <person name="Zhao D.-L."/>
            <person name="Zhang X.-Y."/>
            <person name="Chen X.-L."/>
            <person name="Zhou B.-C."/>
            <person name="Zhanga Y.-Z."/>
        </authorList>
    </citation>
    <scope>NUCLEOTIDE SEQUENCE [LARGE SCALE GENOMIC DNA]</scope>
    <source>
        <strain evidence="1 2">ACAM 611</strain>
    </source>
</reference>
<dbReference type="Proteomes" id="UP000053586">
    <property type="component" value="Unassembled WGS sequence"/>
</dbReference>
<dbReference type="EMBL" id="BAET01000008">
    <property type="protein sequence ID" value="GAB55202.1"/>
    <property type="molecule type" value="Genomic_DNA"/>
</dbReference>
<proteinExistence type="predicted"/>
<comment type="caution">
    <text evidence="1">The sequence shown here is derived from an EMBL/GenBank/DDBJ whole genome shotgun (WGS) entry which is preliminary data.</text>
</comment>
<evidence type="ECO:0000313" key="1">
    <source>
        <dbReference type="EMBL" id="GAB55202.1"/>
    </source>
</evidence>
<reference evidence="1 2" key="2">
    <citation type="journal article" date="2017" name="Antonie Van Leeuwenhoek">
        <title>Rhizobium rhizosphaerae sp. nov., a novel species isolated from rice rhizosphere.</title>
        <authorList>
            <person name="Zhao J.J."/>
            <person name="Zhang J."/>
            <person name="Zhang R.J."/>
            <person name="Zhang C.W."/>
            <person name="Yin H.Q."/>
            <person name="Zhang X.X."/>
        </authorList>
    </citation>
    <scope>NUCLEOTIDE SEQUENCE [LARGE SCALE GENOMIC DNA]</scope>
    <source>
        <strain evidence="1 2">ACAM 611</strain>
    </source>
</reference>
<protein>
    <submittedName>
        <fullName evidence="1">Uncharacterized protein</fullName>
    </submittedName>
</protein>
<organism evidence="1 2">
    <name type="scientific">Glaciecola punicea ACAM 611</name>
    <dbReference type="NCBI Taxonomy" id="1121923"/>
    <lineage>
        <taxon>Bacteria</taxon>
        <taxon>Pseudomonadati</taxon>
        <taxon>Pseudomonadota</taxon>
        <taxon>Gammaproteobacteria</taxon>
        <taxon>Alteromonadales</taxon>
        <taxon>Alteromonadaceae</taxon>
        <taxon>Glaciecola</taxon>
    </lineage>
</organism>
<name>H5TA75_9ALTE</name>
<sequence length="41" mass="4538">MANKNAEQVIAFVISFGAVLSGYVHAFSINQDNRINNHEFA</sequence>
<accession>H5TA75</accession>
<evidence type="ECO:0000313" key="2">
    <source>
        <dbReference type="Proteomes" id="UP000053586"/>
    </source>
</evidence>
<dbReference type="AlphaFoldDB" id="H5TA75"/>
<gene>
    <name evidence="1" type="ORF">GPUN_1071</name>
</gene>
<keyword evidence="2" id="KW-1185">Reference proteome</keyword>